<dbReference type="PhylomeDB" id="A0A060TA70"/>
<dbReference type="EMBL" id="HG937694">
    <property type="protein sequence ID" value="CDP38010.1"/>
    <property type="molecule type" value="Genomic_DNA"/>
</dbReference>
<dbReference type="InterPro" id="IPR021819">
    <property type="entry name" value="Far11/STRP_C"/>
</dbReference>
<evidence type="ECO:0000256" key="1">
    <source>
        <dbReference type="SAM" id="MobiDB-lite"/>
    </source>
</evidence>
<feature type="compositionally biased region" description="Polar residues" evidence="1">
    <location>
        <begin position="479"/>
        <end position="493"/>
    </location>
</feature>
<dbReference type="PANTHER" id="PTHR13239">
    <property type="entry name" value="PROTEIN REQUIRED FOR HYPHAL ANASTOMOSIS HAM-2"/>
    <property type="match status" value="1"/>
</dbReference>
<evidence type="ECO:0000313" key="4">
    <source>
        <dbReference type="EMBL" id="CDP38010.1"/>
    </source>
</evidence>
<reference evidence="4" key="1">
    <citation type="submission" date="2014-02" db="EMBL/GenBank/DDBJ databases">
        <authorList>
            <person name="Genoscope - CEA"/>
        </authorList>
    </citation>
    <scope>NUCLEOTIDE SEQUENCE</scope>
    <source>
        <strain evidence="4">LS3</strain>
    </source>
</reference>
<dbReference type="Pfam" id="PF11882">
    <property type="entry name" value="DUF3402"/>
    <property type="match status" value="3"/>
</dbReference>
<dbReference type="SMART" id="SM01292">
    <property type="entry name" value="N1221"/>
    <property type="match status" value="1"/>
</dbReference>
<organism evidence="4">
    <name type="scientific">Blastobotrys adeninivorans</name>
    <name type="common">Yeast</name>
    <name type="synonym">Arxula adeninivorans</name>
    <dbReference type="NCBI Taxonomy" id="409370"/>
    <lineage>
        <taxon>Eukaryota</taxon>
        <taxon>Fungi</taxon>
        <taxon>Dikarya</taxon>
        <taxon>Ascomycota</taxon>
        <taxon>Saccharomycotina</taxon>
        <taxon>Dipodascomycetes</taxon>
        <taxon>Dipodascales</taxon>
        <taxon>Trichomonascaceae</taxon>
        <taxon>Blastobotrys</taxon>
    </lineage>
</organism>
<dbReference type="AlphaFoldDB" id="A0A060TA70"/>
<proteinExistence type="predicted"/>
<feature type="region of interest" description="Disordered" evidence="1">
    <location>
        <begin position="375"/>
        <end position="403"/>
    </location>
</feature>
<protein>
    <submittedName>
        <fullName evidence="4">ARAD1D24772p</fullName>
    </submittedName>
</protein>
<reference evidence="4" key="2">
    <citation type="submission" date="2014-06" db="EMBL/GenBank/DDBJ databases">
        <title>The complete genome of Blastobotrys (Arxula) adeninivorans LS3 - a yeast of biotechnological interest.</title>
        <authorList>
            <person name="Kunze G."/>
            <person name="Gaillardin C."/>
            <person name="Czernicka M."/>
            <person name="Durrens P."/>
            <person name="Martin T."/>
            <person name="Boer E."/>
            <person name="Gabaldon T."/>
            <person name="Cruz J."/>
            <person name="Talla E."/>
            <person name="Marck C."/>
            <person name="Goffeau A."/>
            <person name="Barbe V."/>
            <person name="Baret P."/>
            <person name="Baronian K."/>
            <person name="Beier S."/>
            <person name="Bleykasten C."/>
            <person name="Bode R."/>
            <person name="Casaregola S."/>
            <person name="Despons L."/>
            <person name="Fairhead C."/>
            <person name="Giersberg M."/>
            <person name="Gierski P."/>
            <person name="Hahnel U."/>
            <person name="Hartmann A."/>
            <person name="Jankowska D."/>
            <person name="Jubin C."/>
            <person name="Jung P."/>
            <person name="Lafontaine I."/>
            <person name="Leh-Louis V."/>
            <person name="Lemaire M."/>
            <person name="Marcet-Houben M."/>
            <person name="Mascher M."/>
            <person name="Morel G."/>
            <person name="Richard G.-F."/>
            <person name="Riechen J."/>
            <person name="Sacerdot C."/>
            <person name="Sarkar A."/>
            <person name="Savel G."/>
            <person name="Schacherer J."/>
            <person name="Sherman D."/>
            <person name="Straub M.-L."/>
            <person name="Stein N."/>
            <person name="Thierry A."/>
            <person name="Trautwein-Schult A."/>
            <person name="Westhof E."/>
            <person name="Worch S."/>
            <person name="Dujon B."/>
            <person name="Souciet J.-L."/>
            <person name="Wincker P."/>
            <person name="Scholz U."/>
            <person name="Neuveglise N."/>
        </authorList>
    </citation>
    <scope>NUCLEOTIDE SEQUENCE</scope>
    <source>
        <strain evidence="4">LS3</strain>
    </source>
</reference>
<dbReference type="Pfam" id="PF07923">
    <property type="entry name" value="N1221"/>
    <property type="match status" value="1"/>
</dbReference>
<feature type="domain" description="Far11/STRP N-terminal" evidence="2">
    <location>
        <begin position="83"/>
        <end position="360"/>
    </location>
</feature>
<dbReference type="PANTHER" id="PTHR13239:SF4">
    <property type="entry name" value="AT25231P"/>
    <property type="match status" value="1"/>
</dbReference>
<evidence type="ECO:0000259" key="3">
    <source>
        <dbReference type="SMART" id="SM01293"/>
    </source>
</evidence>
<gene>
    <name evidence="4" type="ORF">GNLVRS02_ARAD1D24772g</name>
</gene>
<accession>A0A060TA70</accession>
<name>A0A060TA70_BLAAD</name>
<sequence>MLWYSGRNTVTVPELIMDLEDVVDRGFPVLDETDGVVAEEAEPKDEYMAIDETDEIDIEEGMFAERVRRSLSRRKSSSAKELLPHFPYCYRDTESRQDELNEWFDAYEDHLADCKHAFEAQFGRSRWRTTDMGARRDFVRSLLDDGGINSDENLHALAYIAQGIYGEVWSVEDHMQRITMNCKILWQQGALPILYEQFCILNDQKIDDCTQAHAGSSFNVAKDTRLSLLMTIIYFMIECLRTNPDFSSHVASLDPPILPYLVSSTAQLRWVSSVDKYPTKRLLLLTWKCILCVFGHSSRLRSVKRYMRRKFGLPEEHGKDHDNNVITSSPLDYHAFREDLISRYPSYLPPPSGLPKIFDNDQTISQFIQVPRPAHSQASNASLPPPAVHLATPAPSPPASPAIAAGQKVRKSVFMTNQAFPFLYPSEDKGVIPQSIIEAGELFASRVRNTPAIIQLWEERDRFMKSERGYVDHIDGSATDASNGSTDGNANQKPKSELNETILSRIEDFYKRTFPELNSFVNVVLKVMLKSVSFDRDDYVGNEELRAREINLKSTSAICALLLKWLKVNHVLKFEYFSALLFDSRYYLLVYKFLYSHDPLERALTVPEVAETTFCAKAAQYSPYTRDYGQCGKNGLTPPTNYYELRGDVSEFSERFFFSIINMLKTLRAIIKGKTQRVIVVAELPSETLKTALKVYHDDLWKVVLSIFKEQVPFNGRRWKYNNMDLVSAIYLHCKAKLRDDWLAGLDVAAEVDDAYDQEAAMRSLTKFYNDNLFYAPSRPMESDMDFFTRELRSLSLNSRQ</sequence>
<dbReference type="SMART" id="SM01293">
    <property type="entry name" value="DUF3402"/>
    <property type="match status" value="1"/>
</dbReference>
<dbReference type="GO" id="GO:0007010">
    <property type="term" value="P:cytoskeleton organization"/>
    <property type="evidence" value="ECO:0007669"/>
    <property type="project" value="TreeGrafter"/>
</dbReference>
<evidence type="ECO:0000259" key="2">
    <source>
        <dbReference type="SMART" id="SM01292"/>
    </source>
</evidence>
<dbReference type="InterPro" id="IPR012486">
    <property type="entry name" value="Far11/STRP_N"/>
</dbReference>
<dbReference type="InterPro" id="IPR040185">
    <property type="entry name" value="Far11/STRP"/>
</dbReference>
<feature type="region of interest" description="Disordered" evidence="1">
    <location>
        <begin position="474"/>
        <end position="496"/>
    </location>
</feature>
<feature type="domain" description="Far11/STRP C-terminal" evidence="3">
    <location>
        <begin position="433"/>
        <end position="792"/>
    </location>
</feature>
<dbReference type="GO" id="GO:0005829">
    <property type="term" value="C:cytosol"/>
    <property type="evidence" value="ECO:0007669"/>
    <property type="project" value="TreeGrafter"/>
</dbReference>